<dbReference type="PANTHER" id="PTHR30290:SF38">
    <property type="entry name" value="D,D-DIPEPTIDE-BINDING PERIPLASMIC PROTEIN DDPA-RELATED"/>
    <property type="match status" value="1"/>
</dbReference>
<evidence type="ECO:0000256" key="1">
    <source>
        <dbReference type="ARBA" id="ARBA00004418"/>
    </source>
</evidence>
<evidence type="ECO:0000313" key="8">
    <source>
        <dbReference type="Proteomes" id="UP000245865"/>
    </source>
</evidence>
<dbReference type="InterPro" id="IPR039424">
    <property type="entry name" value="SBP_5"/>
</dbReference>
<sequence>MLKSFLRLATAALLSCACIGGAAMAQSASDGEVTKGGTLNMIVQPEPPMLVVGLNTQGPTLYVAGQIYQSLLTYDKDLNPLPQLAKSWEVSEDGLTYTFKLQDGVKWHDGKPFTAADVAFTANEFLVNAHPRWRLIAETYVEDVTAPDDLTVIFKMKKPFSAFLYGFELSSFPIMPKHIYEGTDYRTNPANTVPIGTGPFKFKEWQRGSYIHLVRNEDYWKDGKPYLDDLYFRVIPDAASRSVAFEQGTVDVLRGGDVEGFNIRTLAALPGVETTMAGWEYFSPQMFIQPNLRLEVFKNDKIRKAMYHALDRDFIVNAIFFGQGKVARGPFAATTLFHDPELVQYPFDMELAKKLVAESGVDLSQHPIRLMGLPYGATWDRMAEYVKQQLEELGFKVSIQAVDPGGWLQNIGNFDFDLAFNFLYQFGHPAQGVARNYYSDNIVKGTHAGNNEAYVNPKVDELFTKAADAVDQKDAAQAYSEVQKILADDVPLLWMFDMQNTTVYRDKVKNLVRSAIGLNEPMDDVWIAK</sequence>
<evidence type="ECO:0000256" key="3">
    <source>
        <dbReference type="ARBA" id="ARBA00022729"/>
    </source>
</evidence>
<dbReference type="PROSITE" id="PS51257">
    <property type="entry name" value="PROKAR_LIPOPROTEIN"/>
    <property type="match status" value="1"/>
</dbReference>
<evidence type="ECO:0000256" key="5">
    <source>
        <dbReference type="SAM" id="SignalP"/>
    </source>
</evidence>
<reference evidence="7 8" key="1">
    <citation type="submission" date="2018-05" db="EMBL/GenBank/DDBJ databases">
        <title>Comparative genomic sequence analysis between strain HN4 and CCM 8460T (Falsochrobactrum ovis) will provide more evidence to prove that HN4 is a new species of Falsochrobactrum.</title>
        <authorList>
            <person name="Lyu W."/>
            <person name="Sun L."/>
            <person name="Yao L."/>
        </authorList>
    </citation>
    <scope>NUCLEOTIDE SEQUENCE [LARGE SCALE GENOMIC DNA]</scope>
    <source>
        <strain evidence="7 8">HN4</strain>
    </source>
</reference>
<comment type="subcellular location">
    <subcellularLocation>
        <location evidence="1">Periplasm</location>
    </subcellularLocation>
</comment>
<dbReference type="CDD" id="cd08517">
    <property type="entry name" value="PBP2_NikA_DppA_OppA_like_13"/>
    <property type="match status" value="1"/>
</dbReference>
<evidence type="ECO:0000259" key="6">
    <source>
        <dbReference type="Pfam" id="PF00496"/>
    </source>
</evidence>
<dbReference type="OrthoDB" id="9803988at2"/>
<feature type="signal peptide" evidence="5">
    <location>
        <begin position="1"/>
        <end position="25"/>
    </location>
</feature>
<comment type="caution">
    <text evidence="7">The sequence shown here is derived from an EMBL/GenBank/DDBJ whole genome shotgun (WGS) entry which is preliminary data.</text>
</comment>
<dbReference type="PIRSF" id="PIRSF002741">
    <property type="entry name" value="MppA"/>
    <property type="match status" value="1"/>
</dbReference>
<dbReference type="GO" id="GO:0030288">
    <property type="term" value="C:outer membrane-bounded periplasmic space"/>
    <property type="evidence" value="ECO:0007669"/>
    <property type="project" value="UniProtKB-ARBA"/>
</dbReference>
<dbReference type="PANTHER" id="PTHR30290">
    <property type="entry name" value="PERIPLASMIC BINDING COMPONENT OF ABC TRANSPORTER"/>
    <property type="match status" value="1"/>
</dbReference>
<evidence type="ECO:0000256" key="2">
    <source>
        <dbReference type="ARBA" id="ARBA00005695"/>
    </source>
</evidence>
<evidence type="ECO:0000256" key="4">
    <source>
        <dbReference type="ARBA" id="ARBA00022764"/>
    </source>
</evidence>
<organism evidence="7 8">
    <name type="scientific">Falsochrobactrum shanghaiense</name>
    <dbReference type="NCBI Taxonomy" id="2201899"/>
    <lineage>
        <taxon>Bacteria</taxon>
        <taxon>Pseudomonadati</taxon>
        <taxon>Pseudomonadota</taxon>
        <taxon>Alphaproteobacteria</taxon>
        <taxon>Hyphomicrobiales</taxon>
        <taxon>Brucellaceae</taxon>
        <taxon>Falsochrobactrum</taxon>
    </lineage>
</organism>
<dbReference type="Proteomes" id="UP000245865">
    <property type="component" value="Unassembled WGS sequence"/>
</dbReference>
<keyword evidence="4" id="KW-0574">Periplasm</keyword>
<comment type="similarity">
    <text evidence="2">Belongs to the bacterial solute-binding protein 5 family.</text>
</comment>
<evidence type="ECO:0000313" key="7">
    <source>
        <dbReference type="EMBL" id="PWL18577.1"/>
    </source>
</evidence>
<dbReference type="RefSeq" id="WP_109705476.1">
    <property type="nucleotide sequence ID" value="NZ_QGDB01000002.1"/>
</dbReference>
<dbReference type="Gene3D" id="3.10.105.10">
    <property type="entry name" value="Dipeptide-binding Protein, Domain 3"/>
    <property type="match status" value="1"/>
</dbReference>
<dbReference type="AlphaFoldDB" id="A0A316J9D4"/>
<dbReference type="GO" id="GO:1904680">
    <property type="term" value="F:peptide transmembrane transporter activity"/>
    <property type="evidence" value="ECO:0007669"/>
    <property type="project" value="TreeGrafter"/>
</dbReference>
<dbReference type="EMBL" id="QGDB01000002">
    <property type="protein sequence ID" value="PWL18577.1"/>
    <property type="molecule type" value="Genomic_DNA"/>
</dbReference>
<gene>
    <name evidence="7" type="ORF">DKP76_05670</name>
</gene>
<accession>A0A316J9D4</accession>
<proteinExistence type="inferred from homology"/>
<dbReference type="Pfam" id="PF00496">
    <property type="entry name" value="SBP_bac_5"/>
    <property type="match status" value="1"/>
</dbReference>
<dbReference type="GO" id="GO:0043190">
    <property type="term" value="C:ATP-binding cassette (ABC) transporter complex"/>
    <property type="evidence" value="ECO:0007669"/>
    <property type="project" value="InterPro"/>
</dbReference>
<dbReference type="InterPro" id="IPR000914">
    <property type="entry name" value="SBP_5_dom"/>
</dbReference>
<keyword evidence="3 5" id="KW-0732">Signal</keyword>
<protein>
    <submittedName>
        <fullName evidence="7">Peptide ABC transporter substrate-binding protein</fullName>
    </submittedName>
</protein>
<feature type="domain" description="Solute-binding protein family 5" evidence="6">
    <location>
        <begin position="80"/>
        <end position="439"/>
    </location>
</feature>
<dbReference type="SUPFAM" id="SSF53850">
    <property type="entry name" value="Periplasmic binding protein-like II"/>
    <property type="match status" value="1"/>
</dbReference>
<dbReference type="Gene3D" id="3.40.190.10">
    <property type="entry name" value="Periplasmic binding protein-like II"/>
    <property type="match status" value="1"/>
</dbReference>
<dbReference type="InterPro" id="IPR030678">
    <property type="entry name" value="Peptide/Ni-bd"/>
</dbReference>
<name>A0A316J9D4_9HYPH</name>
<feature type="chain" id="PRO_5016415761" evidence="5">
    <location>
        <begin position="26"/>
        <end position="529"/>
    </location>
</feature>
<dbReference type="GO" id="GO:0015833">
    <property type="term" value="P:peptide transport"/>
    <property type="evidence" value="ECO:0007669"/>
    <property type="project" value="TreeGrafter"/>
</dbReference>
<keyword evidence="8" id="KW-1185">Reference proteome</keyword>